<gene>
    <name evidence="1" type="ORF">DVS81_03675</name>
</gene>
<proteinExistence type="predicted"/>
<reference evidence="1 2" key="1">
    <citation type="submission" date="2018-05" db="EMBL/GenBank/DDBJ databases">
        <title>Integrated omic analyses show evidence that a Ca. Accumulibacter phosphatis strain performs denitrification under micro-aerobic conditions.</title>
        <authorList>
            <person name="Camejo P.Y."/>
            <person name="Katherine M.D."/>
            <person name="Daniel N.R."/>
        </authorList>
    </citation>
    <scope>NUCLEOTIDE SEQUENCE [LARGE SCALE GENOMIC DNA]</scope>
    <source>
        <strain evidence="1">UW-LDO-IC</strain>
    </source>
</reference>
<evidence type="ECO:0000313" key="2">
    <source>
        <dbReference type="Proteomes" id="UP000253831"/>
    </source>
</evidence>
<comment type="caution">
    <text evidence="1">The sequence shown here is derived from an EMBL/GenBank/DDBJ whole genome shotgun (WGS) entry which is preliminary data.</text>
</comment>
<sequence length="60" mass="6452">MRIIRNEMGRRGYFAGFDIAGGDMRRLTTSGAGLDLPAADRRSLGKDKGQGVKLLLSTAL</sequence>
<name>A0A369XPX5_9PROT</name>
<dbReference type="EMBL" id="QPGA01000003">
    <property type="protein sequence ID" value="RDE52024.1"/>
    <property type="molecule type" value="Genomic_DNA"/>
</dbReference>
<dbReference type="Proteomes" id="UP000253831">
    <property type="component" value="Unassembled WGS sequence"/>
</dbReference>
<protein>
    <submittedName>
        <fullName evidence="1">Uncharacterized protein</fullName>
    </submittedName>
</protein>
<dbReference type="AlphaFoldDB" id="A0A369XPX5"/>
<accession>A0A369XPX5</accession>
<evidence type="ECO:0000313" key="1">
    <source>
        <dbReference type="EMBL" id="RDE52024.1"/>
    </source>
</evidence>
<organism evidence="1 2">
    <name type="scientific">Candidatus Accumulibacter meliphilus</name>
    <dbReference type="NCBI Taxonomy" id="2211374"/>
    <lineage>
        <taxon>Bacteria</taxon>
        <taxon>Pseudomonadati</taxon>
        <taxon>Pseudomonadota</taxon>
        <taxon>Betaproteobacteria</taxon>
        <taxon>Candidatus Accumulibacter</taxon>
    </lineage>
</organism>